<comment type="catalytic activity">
    <reaction evidence="7">
        <text>a 5,6-dihydrouridine in mRNA + NAD(+) = a uridine in mRNA + NADH + H(+)</text>
        <dbReference type="Rhea" id="RHEA:69851"/>
        <dbReference type="Rhea" id="RHEA-COMP:14658"/>
        <dbReference type="Rhea" id="RHEA-COMP:17789"/>
        <dbReference type="ChEBI" id="CHEBI:15378"/>
        <dbReference type="ChEBI" id="CHEBI:57540"/>
        <dbReference type="ChEBI" id="CHEBI:57945"/>
        <dbReference type="ChEBI" id="CHEBI:65315"/>
        <dbReference type="ChEBI" id="CHEBI:74443"/>
    </reaction>
    <physiologicalReaction direction="right-to-left" evidence="7">
        <dbReference type="Rhea" id="RHEA:69853"/>
    </physiologicalReaction>
</comment>
<dbReference type="STRING" id="105984.A0A427XL69"/>
<dbReference type="AlphaFoldDB" id="A0A427XL69"/>
<comment type="caution">
    <text evidence="11">The sequence shown here is derived from an EMBL/GenBank/DDBJ whole genome shotgun (WGS) entry which is preliminary data.</text>
</comment>
<sequence length="423" mass="46998">MQHRDDEDAAALWDDLPVPEVMPVRTMLDEFETVNVLAPLVRCSKLPFRHLVSLYETHVTTTPMILAEEFSRSQQARISDFTTSRNERGVFWMEPRKTGAAAAMTSGVASLSLDTAAHPEDREDNIEAGPSRRVDKTYYVPPDGGQHDRLPPRPTPPTKHSRLVRGALIAQMASPNAASLADAAELVAPYVDGLDLNCGCPQSWAYHEGIGCALLRKPELVRDMVRAVHDRLGWNWPVSIKIRVDSDLKNTDTLIRTALQANVSHVTIHGRTRHQASTEPVSLPDIKFAVECVRGEVPTVANGDLWDLTDAKRMVDETGVNGTMAARGLLANPALFAGYTETPHHAAENFINVSNDYGLIFSLFHRHLSYMLESRMYKAEKTYFNALNSSAQCVEYLADRGLDAAGRRKIPMWDARRGYSLLA</sequence>
<comment type="cofactor">
    <cofactor evidence="1">
        <name>FMN</name>
        <dbReference type="ChEBI" id="CHEBI:58210"/>
    </cofactor>
</comment>
<evidence type="ECO:0000256" key="7">
    <source>
        <dbReference type="ARBA" id="ARBA00048342"/>
    </source>
</evidence>
<evidence type="ECO:0000256" key="9">
    <source>
        <dbReference type="SAM" id="MobiDB-lite"/>
    </source>
</evidence>
<dbReference type="EMBL" id="RSCE01000009">
    <property type="protein sequence ID" value="RSH79649.1"/>
    <property type="molecule type" value="Genomic_DNA"/>
</dbReference>
<dbReference type="Pfam" id="PF01207">
    <property type="entry name" value="Dus"/>
    <property type="match status" value="2"/>
</dbReference>
<keyword evidence="6" id="KW-0560">Oxidoreductase</keyword>
<dbReference type="InterPro" id="IPR035587">
    <property type="entry name" value="DUS-like_FMN-bd"/>
</dbReference>
<dbReference type="GO" id="GO:0050660">
    <property type="term" value="F:flavin adenine dinucleotide binding"/>
    <property type="evidence" value="ECO:0007669"/>
    <property type="project" value="InterPro"/>
</dbReference>
<evidence type="ECO:0000256" key="2">
    <source>
        <dbReference type="ARBA" id="ARBA00022630"/>
    </source>
</evidence>
<accession>A0A427XL69</accession>
<protein>
    <recommendedName>
        <fullName evidence="10">DUS-like FMN-binding domain-containing protein</fullName>
    </recommendedName>
</protein>
<gene>
    <name evidence="11" type="ORF">EHS24_009301</name>
</gene>
<keyword evidence="3" id="KW-0288">FMN</keyword>
<dbReference type="SUPFAM" id="SSF51395">
    <property type="entry name" value="FMN-linked oxidoreductases"/>
    <property type="match status" value="1"/>
</dbReference>
<feature type="region of interest" description="Disordered" evidence="9">
    <location>
        <begin position="114"/>
        <end position="159"/>
    </location>
</feature>
<evidence type="ECO:0000256" key="1">
    <source>
        <dbReference type="ARBA" id="ARBA00001917"/>
    </source>
</evidence>
<keyword evidence="12" id="KW-1185">Reference proteome</keyword>
<name>A0A427XL69_9TREE</name>
<organism evidence="11 12">
    <name type="scientific">Apiotrichum porosum</name>
    <dbReference type="NCBI Taxonomy" id="105984"/>
    <lineage>
        <taxon>Eukaryota</taxon>
        <taxon>Fungi</taxon>
        <taxon>Dikarya</taxon>
        <taxon>Basidiomycota</taxon>
        <taxon>Agaricomycotina</taxon>
        <taxon>Tremellomycetes</taxon>
        <taxon>Trichosporonales</taxon>
        <taxon>Trichosporonaceae</taxon>
        <taxon>Apiotrichum</taxon>
    </lineage>
</organism>
<keyword evidence="2" id="KW-0285">Flavoprotein</keyword>
<dbReference type="PROSITE" id="PS01136">
    <property type="entry name" value="UPF0034"/>
    <property type="match status" value="1"/>
</dbReference>
<dbReference type="PANTHER" id="PTHR11082:SF31">
    <property type="entry name" value="TRNA-DIHYDROURIDINE(20A_20B) SYNTHASE [NAD(P)+]-LIKE"/>
    <property type="match status" value="1"/>
</dbReference>
<evidence type="ECO:0000256" key="4">
    <source>
        <dbReference type="ARBA" id="ARBA00022664"/>
    </source>
</evidence>
<reference evidence="11 12" key="1">
    <citation type="submission" date="2018-11" db="EMBL/GenBank/DDBJ databases">
        <title>Genome sequence of Apiotrichum porosum DSM 27194.</title>
        <authorList>
            <person name="Aliyu H."/>
            <person name="Gorte O."/>
            <person name="Ochsenreither K."/>
        </authorList>
    </citation>
    <scope>NUCLEOTIDE SEQUENCE [LARGE SCALE GENOMIC DNA]</scope>
    <source>
        <strain evidence="11 12">DSM 27194</strain>
    </source>
</reference>
<evidence type="ECO:0000256" key="5">
    <source>
        <dbReference type="ARBA" id="ARBA00022694"/>
    </source>
</evidence>
<dbReference type="OrthoDB" id="9977870at2759"/>
<dbReference type="GeneID" id="39593844"/>
<comment type="catalytic activity">
    <reaction evidence="8">
        <text>a 5,6-dihydrouridine in mRNA + NADP(+) = a uridine in mRNA + NADPH + H(+)</text>
        <dbReference type="Rhea" id="RHEA:69855"/>
        <dbReference type="Rhea" id="RHEA-COMP:14658"/>
        <dbReference type="Rhea" id="RHEA-COMP:17789"/>
        <dbReference type="ChEBI" id="CHEBI:15378"/>
        <dbReference type="ChEBI" id="CHEBI:57783"/>
        <dbReference type="ChEBI" id="CHEBI:58349"/>
        <dbReference type="ChEBI" id="CHEBI:65315"/>
        <dbReference type="ChEBI" id="CHEBI:74443"/>
    </reaction>
    <physiologicalReaction direction="right-to-left" evidence="8">
        <dbReference type="Rhea" id="RHEA:69857"/>
    </physiologicalReaction>
</comment>
<dbReference type="InterPro" id="IPR013785">
    <property type="entry name" value="Aldolase_TIM"/>
</dbReference>
<evidence type="ECO:0000313" key="12">
    <source>
        <dbReference type="Proteomes" id="UP000279236"/>
    </source>
</evidence>
<dbReference type="GO" id="GO:0006397">
    <property type="term" value="P:mRNA processing"/>
    <property type="evidence" value="ECO:0007669"/>
    <property type="project" value="UniProtKB-KW"/>
</dbReference>
<keyword evidence="5" id="KW-0819">tRNA processing</keyword>
<evidence type="ECO:0000256" key="8">
    <source>
        <dbReference type="ARBA" id="ARBA00049447"/>
    </source>
</evidence>
<keyword evidence="4" id="KW-0507">mRNA processing</keyword>
<evidence type="ECO:0000313" key="11">
    <source>
        <dbReference type="EMBL" id="RSH79649.1"/>
    </source>
</evidence>
<dbReference type="RefSeq" id="XP_028474758.1">
    <property type="nucleotide sequence ID" value="XM_028624590.1"/>
</dbReference>
<dbReference type="PANTHER" id="PTHR11082">
    <property type="entry name" value="TRNA-DIHYDROURIDINE SYNTHASE"/>
    <property type="match status" value="1"/>
</dbReference>
<dbReference type="Proteomes" id="UP000279236">
    <property type="component" value="Unassembled WGS sequence"/>
</dbReference>
<evidence type="ECO:0000259" key="10">
    <source>
        <dbReference type="Pfam" id="PF01207"/>
    </source>
</evidence>
<feature type="domain" description="DUS-like FMN-binding" evidence="10">
    <location>
        <begin position="166"/>
        <end position="384"/>
    </location>
</feature>
<evidence type="ECO:0000256" key="6">
    <source>
        <dbReference type="ARBA" id="ARBA00023002"/>
    </source>
</evidence>
<dbReference type="Gene3D" id="3.20.20.70">
    <property type="entry name" value="Aldolase class I"/>
    <property type="match status" value="1"/>
</dbReference>
<dbReference type="InterPro" id="IPR018517">
    <property type="entry name" value="tRNA_hU_synthase_CS"/>
</dbReference>
<feature type="domain" description="DUS-like FMN-binding" evidence="10">
    <location>
        <begin position="37"/>
        <end position="87"/>
    </location>
</feature>
<proteinExistence type="predicted"/>
<evidence type="ECO:0000256" key="3">
    <source>
        <dbReference type="ARBA" id="ARBA00022643"/>
    </source>
</evidence>
<dbReference type="GO" id="GO:0017150">
    <property type="term" value="F:tRNA dihydrouridine synthase activity"/>
    <property type="evidence" value="ECO:0007669"/>
    <property type="project" value="InterPro"/>
</dbReference>
<dbReference type="CDD" id="cd02801">
    <property type="entry name" value="DUS_like_FMN"/>
    <property type="match status" value="1"/>
</dbReference>